<feature type="compositionally biased region" description="Pro residues" evidence="1">
    <location>
        <begin position="82"/>
        <end position="95"/>
    </location>
</feature>
<feature type="compositionally biased region" description="Pro residues" evidence="1">
    <location>
        <begin position="507"/>
        <end position="531"/>
    </location>
</feature>
<dbReference type="Proteomes" id="UP000647172">
    <property type="component" value="Unassembled WGS sequence"/>
</dbReference>
<feature type="region of interest" description="Disordered" evidence="1">
    <location>
        <begin position="382"/>
        <end position="416"/>
    </location>
</feature>
<feature type="compositionally biased region" description="Polar residues" evidence="1">
    <location>
        <begin position="569"/>
        <end position="578"/>
    </location>
</feature>
<evidence type="ECO:0000256" key="1">
    <source>
        <dbReference type="SAM" id="MobiDB-lite"/>
    </source>
</evidence>
<name>A0A919JP17_9ACTN</name>
<organism evidence="2 3">
    <name type="scientific">Actinoplanes nipponensis</name>
    <dbReference type="NCBI Taxonomy" id="135950"/>
    <lineage>
        <taxon>Bacteria</taxon>
        <taxon>Bacillati</taxon>
        <taxon>Actinomycetota</taxon>
        <taxon>Actinomycetes</taxon>
        <taxon>Micromonosporales</taxon>
        <taxon>Micromonosporaceae</taxon>
        <taxon>Actinoplanes</taxon>
    </lineage>
</organism>
<dbReference type="RefSeq" id="WP_203774354.1">
    <property type="nucleotide sequence ID" value="NZ_BOMQ01000074.1"/>
</dbReference>
<feature type="compositionally biased region" description="Low complexity" evidence="1">
    <location>
        <begin position="495"/>
        <end position="506"/>
    </location>
</feature>
<feature type="compositionally biased region" description="Low complexity" evidence="1">
    <location>
        <begin position="471"/>
        <end position="488"/>
    </location>
</feature>
<reference evidence="2" key="1">
    <citation type="submission" date="2021-01" db="EMBL/GenBank/DDBJ databases">
        <title>Whole genome shotgun sequence of Actinoplanes nipponensis NBRC 14063.</title>
        <authorList>
            <person name="Komaki H."/>
            <person name="Tamura T."/>
        </authorList>
    </citation>
    <scope>NUCLEOTIDE SEQUENCE</scope>
    <source>
        <strain evidence="2">NBRC 14063</strain>
    </source>
</reference>
<gene>
    <name evidence="2" type="ORF">Ani05nite_62450</name>
</gene>
<proteinExistence type="predicted"/>
<accession>A0A919JP17</accession>
<feature type="compositionally biased region" description="Pro residues" evidence="1">
    <location>
        <begin position="451"/>
        <end position="470"/>
    </location>
</feature>
<dbReference type="EMBL" id="BOMQ01000074">
    <property type="protein sequence ID" value="GIE52711.1"/>
    <property type="molecule type" value="Genomic_DNA"/>
</dbReference>
<dbReference type="PRINTS" id="PR01217">
    <property type="entry name" value="PRICHEXTENSN"/>
</dbReference>
<feature type="compositionally biased region" description="Low complexity" evidence="1">
    <location>
        <begin position="532"/>
        <end position="557"/>
    </location>
</feature>
<sequence length="739" mass="75711">MDESGHSGDAGAADGGTGAESRDRTRLNGWAARESPWSNAGSALDPEAEVPAWRRPATEVRPFTQERPPPEDPPSGEIRPFTMPPPPPSFSPAPAPDAAGSRLENAAAPRWSDSRARYQDLLAHLAPGGNEPRPDDPPRAGGPPRGGAERPDPLGPELLGPDAQETTELRAITGLPASAPPYPYEGDLDDAGPEPPRPQAGRQRAAVPAERPFPAVRPATPGGRRADWITTDSARHALDPPTPMAGLPRVVPPAATDESRSGDQGPARPSYDPTSFPRRLPYEPAATPSGYAPPSAFSGRPAGDPGPGTGEQSFPALPQRVPAQPDVPTVPEPPSVEPPAETPALARIATHLRRGDVPSAQERQEGFDVNAILAAVREVEGVRDASLRSTPAGAHSLRLDLSEGADPAEVSRQVARLLQDRMGLDAAMKGASPLAGPQPPAPAPRSALPTSAPPSPAPVPRSAPPSPAPRSAPLSSAPRSAPLSSAPRSAPPSSAPRSASPSSAPRSAPPSSAPRSGPPSPTPRSVPPSAPAPVSSLPAAPASAPPAAQASAPASAPFVPSQPNPSGRPVTTSSSYSSGRLAGPGETPVGIEPAPPRPLDIGERPGPRVMIENVRVNTFGTEATVEVRLTVNGQVAAGEATGPAVDGYLLRLCATATAGAVDELLTTSDHADGPARCFVEHAAAVQFGSMQVAVVVMLLSVGGWVEQLSGSAVITGDDRHAMVRATLNAVNRRLEALLS</sequence>
<comment type="caution">
    <text evidence="2">The sequence shown here is derived from an EMBL/GenBank/DDBJ whole genome shotgun (WGS) entry which is preliminary data.</text>
</comment>
<protein>
    <submittedName>
        <fullName evidence="2">Uncharacterized protein</fullName>
    </submittedName>
</protein>
<feature type="compositionally biased region" description="Pro residues" evidence="1">
    <location>
        <begin position="328"/>
        <end position="340"/>
    </location>
</feature>
<keyword evidence="3" id="KW-1185">Reference proteome</keyword>
<feature type="region of interest" description="Disordered" evidence="1">
    <location>
        <begin position="428"/>
        <end position="605"/>
    </location>
</feature>
<evidence type="ECO:0000313" key="3">
    <source>
        <dbReference type="Proteomes" id="UP000647172"/>
    </source>
</evidence>
<dbReference type="AlphaFoldDB" id="A0A919JP17"/>
<evidence type="ECO:0000313" key="2">
    <source>
        <dbReference type="EMBL" id="GIE52711.1"/>
    </source>
</evidence>
<feature type="region of interest" description="Disordered" evidence="1">
    <location>
        <begin position="1"/>
        <end position="340"/>
    </location>
</feature>